<name>A0A9Q0EKW3_9TELE</name>
<dbReference type="SUPFAM" id="SSF52833">
    <property type="entry name" value="Thioredoxin-like"/>
    <property type="match status" value="1"/>
</dbReference>
<protein>
    <recommendedName>
        <fullName evidence="12">SH3 domain-binding glutamic acid-rich-like protein 3</fullName>
    </recommendedName>
</protein>
<sequence length="145" mass="16366">MGETAFRMDHNRRTVSLKGSAHIHVKQQASRGGFYGKATGRPKIHKEITRSATMGIKLYYTTVTASRDVKSQQAEMMRILESKSIEFELIDISVGLEVRNEMRNKAGDLTAVPPQLFNDDQYCGNYEMFSDSVEANAVEEFLKLV</sequence>
<evidence type="ECO:0000313" key="15">
    <source>
        <dbReference type="Proteomes" id="UP001148018"/>
    </source>
</evidence>
<dbReference type="Gene3D" id="3.40.30.10">
    <property type="entry name" value="Glutaredoxin"/>
    <property type="match status" value="1"/>
</dbReference>
<dbReference type="Proteomes" id="UP001148018">
    <property type="component" value="Unassembled WGS sequence"/>
</dbReference>
<dbReference type="PROSITE" id="PS51354">
    <property type="entry name" value="GLUTAREDOXIN_2"/>
    <property type="match status" value="1"/>
</dbReference>
<evidence type="ECO:0000256" key="5">
    <source>
        <dbReference type="ARBA" id="ARBA00022475"/>
    </source>
</evidence>
<dbReference type="EMBL" id="JANIIK010000039">
    <property type="protein sequence ID" value="KAJ3609210.1"/>
    <property type="molecule type" value="Genomic_DNA"/>
</dbReference>
<evidence type="ECO:0000256" key="10">
    <source>
        <dbReference type="ARBA" id="ARBA00023242"/>
    </source>
</evidence>
<dbReference type="CDD" id="cd03030">
    <property type="entry name" value="GRX_SH3BGR"/>
    <property type="match status" value="1"/>
</dbReference>
<dbReference type="PANTHER" id="PTHR12232">
    <property type="entry name" value="SH3 DOMAIN-BINDING GLUTAMIC ACID-RICH-LIKE PROTEIN"/>
    <property type="match status" value="1"/>
</dbReference>
<comment type="function">
    <text evidence="13">Could act as a modulator of glutaredoxin biological activity. May play a role in cytoskeleton organization.</text>
</comment>
<dbReference type="AlphaFoldDB" id="A0A9Q0EKW3"/>
<keyword evidence="11" id="KW-0966">Cell projection</keyword>
<keyword evidence="6" id="KW-0963">Cytoplasm</keyword>
<evidence type="ECO:0000313" key="14">
    <source>
        <dbReference type="EMBL" id="KAJ3609210.1"/>
    </source>
</evidence>
<evidence type="ECO:0000256" key="3">
    <source>
        <dbReference type="ARBA" id="ARBA00004632"/>
    </source>
</evidence>
<dbReference type="InterPro" id="IPR036249">
    <property type="entry name" value="Thioredoxin-like_sf"/>
</dbReference>
<dbReference type="GO" id="GO:0032587">
    <property type="term" value="C:ruffle membrane"/>
    <property type="evidence" value="ECO:0007669"/>
    <property type="project" value="UniProtKB-SubCell"/>
</dbReference>
<keyword evidence="7" id="KW-0007">Acetylation</keyword>
<evidence type="ECO:0000256" key="12">
    <source>
        <dbReference type="ARBA" id="ARBA00040886"/>
    </source>
</evidence>
<evidence type="ECO:0000256" key="4">
    <source>
        <dbReference type="ARBA" id="ARBA00007764"/>
    </source>
</evidence>
<evidence type="ECO:0000256" key="1">
    <source>
        <dbReference type="ARBA" id="ARBA00004123"/>
    </source>
</evidence>
<organism evidence="14 15">
    <name type="scientific">Muraenolepis orangiensis</name>
    <name type="common">Patagonian moray cod</name>
    <dbReference type="NCBI Taxonomy" id="630683"/>
    <lineage>
        <taxon>Eukaryota</taxon>
        <taxon>Metazoa</taxon>
        <taxon>Chordata</taxon>
        <taxon>Craniata</taxon>
        <taxon>Vertebrata</taxon>
        <taxon>Euteleostomi</taxon>
        <taxon>Actinopterygii</taxon>
        <taxon>Neopterygii</taxon>
        <taxon>Teleostei</taxon>
        <taxon>Neoteleostei</taxon>
        <taxon>Acanthomorphata</taxon>
        <taxon>Zeiogadaria</taxon>
        <taxon>Gadariae</taxon>
        <taxon>Gadiformes</taxon>
        <taxon>Muraenolepidoidei</taxon>
        <taxon>Muraenolepididae</taxon>
        <taxon>Muraenolepis</taxon>
    </lineage>
</organism>
<comment type="subcellular location">
    <subcellularLocation>
        <location evidence="3">Cell projection</location>
        <location evidence="3">Ruffle membrane</location>
    </subcellularLocation>
    <subcellularLocation>
        <location evidence="2">Cytoplasm</location>
        <location evidence="2">Cytosol</location>
    </subcellularLocation>
    <subcellularLocation>
        <location evidence="1">Nucleus</location>
    </subcellularLocation>
</comment>
<dbReference type="Pfam" id="PF04908">
    <property type="entry name" value="SH3BGR"/>
    <property type="match status" value="1"/>
</dbReference>
<dbReference type="GO" id="GO:0005829">
    <property type="term" value="C:cytosol"/>
    <property type="evidence" value="ECO:0007669"/>
    <property type="project" value="UniProtKB-SubCell"/>
</dbReference>
<keyword evidence="10" id="KW-0539">Nucleus</keyword>
<evidence type="ECO:0000256" key="11">
    <source>
        <dbReference type="ARBA" id="ARBA00023273"/>
    </source>
</evidence>
<evidence type="ECO:0000256" key="6">
    <source>
        <dbReference type="ARBA" id="ARBA00022490"/>
    </source>
</evidence>
<evidence type="ECO:0000256" key="2">
    <source>
        <dbReference type="ARBA" id="ARBA00004514"/>
    </source>
</evidence>
<evidence type="ECO:0000256" key="7">
    <source>
        <dbReference type="ARBA" id="ARBA00022990"/>
    </source>
</evidence>
<evidence type="ECO:0000256" key="8">
    <source>
        <dbReference type="ARBA" id="ARBA00023136"/>
    </source>
</evidence>
<reference evidence="14" key="1">
    <citation type="submission" date="2022-07" db="EMBL/GenBank/DDBJ databases">
        <title>Chromosome-level genome of Muraenolepis orangiensis.</title>
        <authorList>
            <person name="Kim J."/>
        </authorList>
    </citation>
    <scope>NUCLEOTIDE SEQUENCE</scope>
    <source>
        <strain evidence="14">KU_S4_2022</strain>
        <tissue evidence="14">Muscle</tissue>
    </source>
</reference>
<dbReference type="PANTHER" id="PTHR12232:SF3">
    <property type="entry name" value="SH3 DOMAIN-BINDING GLUTAMIC ACID-RICH-LIKE PROTEIN 3"/>
    <property type="match status" value="1"/>
</dbReference>
<comment type="caution">
    <text evidence="14">The sequence shown here is derived from an EMBL/GenBank/DDBJ whole genome shotgun (WGS) entry which is preliminary data.</text>
</comment>
<comment type="similarity">
    <text evidence="4">Belongs to the SH3BGR family.</text>
</comment>
<proteinExistence type="inferred from homology"/>
<keyword evidence="5" id="KW-1003">Cell membrane</keyword>
<dbReference type="InterPro" id="IPR051033">
    <property type="entry name" value="SH3BGR"/>
</dbReference>
<keyword evidence="8" id="KW-0472">Membrane</keyword>
<dbReference type="GO" id="GO:0005634">
    <property type="term" value="C:nucleus"/>
    <property type="evidence" value="ECO:0007669"/>
    <property type="project" value="UniProtKB-SubCell"/>
</dbReference>
<keyword evidence="9" id="KW-0325">Glycoprotein</keyword>
<gene>
    <name evidence="14" type="ORF">NHX12_023734</name>
</gene>
<keyword evidence="15" id="KW-1185">Reference proteome</keyword>
<evidence type="ECO:0000256" key="9">
    <source>
        <dbReference type="ARBA" id="ARBA00023180"/>
    </source>
</evidence>
<dbReference type="OrthoDB" id="9932926at2759"/>
<evidence type="ECO:0000256" key="13">
    <source>
        <dbReference type="ARBA" id="ARBA00045345"/>
    </source>
</evidence>
<dbReference type="InterPro" id="IPR006993">
    <property type="entry name" value="Glut_rich_SH3-bd"/>
</dbReference>
<accession>A0A9Q0EKW3</accession>